<evidence type="ECO:0000256" key="3">
    <source>
        <dbReference type="ARBA" id="ARBA00022692"/>
    </source>
</evidence>
<evidence type="ECO:0000256" key="4">
    <source>
        <dbReference type="ARBA" id="ARBA00022989"/>
    </source>
</evidence>
<comment type="caution">
    <text evidence="7">The sequence shown here is derived from an EMBL/GenBank/DDBJ whole genome shotgun (WGS) entry which is preliminary data.</text>
</comment>
<dbReference type="GO" id="GO:0016020">
    <property type="term" value="C:membrane"/>
    <property type="evidence" value="ECO:0007669"/>
    <property type="project" value="UniProtKB-SubCell"/>
</dbReference>
<dbReference type="InterPro" id="IPR001727">
    <property type="entry name" value="GDT1-like"/>
</dbReference>
<evidence type="ECO:0000256" key="6">
    <source>
        <dbReference type="RuleBase" id="RU365102"/>
    </source>
</evidence>
<comment type="subcellular location">
    <subcellularLocation>
        <location evidence="1 6">Membrane</location>
        <topology evidence="1 6">Multi-pass membrane protein</topology>
    </subcellularLocation>
</comment>
<dbReference type="Proteomes" id="UP000031561">
    <property type="component" value="Unassembled WGS sequence"/>
</dbReference>
<feature type="transmembrane region" description="Helical" evidence="6">
    <location>
        <begin position="38"/>
        <end position="57"/>
    </location>
</feature>
<evidence type="ECO:0000313" key="7">
    <source>
        <dbReference type="EMBL" id="MCM1984290.1"/>
    </source>
</evidence>
<evidence type="ECO:0000313" key="8">
    <source>
        <dbReference type="Proteomes" id="UP000031561"/>
    </source>
</evidence>
<reference evidence="7 8" key="1">
    <citation type="journal article" date="2015" name="Genome Announc.">
        <title>Draft Genome Sequence of Filamentous Marine Cyanobacterium Lyngbya confervoides Strain BDU141951.</title>
        <authorList>
            <person name="Chandrababunaidu M.M."/>
            <person name="Sen D."/>
            <person name="Tripathy S."/>
        </authorList>
    </citation>
    <scope>NUCLEOTIDE SEQUENCE [LARGE SCALE GENOMIC DNA]</scope>
    <source>
        <strain evidence="7 8">BDU141951</strain>
    </source>
</reference>
<organism evidence="7 8">
    <name type="scientific">Lyngbya confervoides BDU141951</name>
    <dbReference type="NCBI Taxonomy" id="1574623"/>
    <lineage>
        <taxon>Bacteria</taxon>
        <taxon>Bacillati</taxon>
        <taxon>Cyanobacteriota</taxon>
        <taxon>Cyanophyceae</taxon>
        <taxon>Oscillatoriophycideae</taxon>
        <taxon>Oscillatoriales</taxon>
        <taxon>Microcoleaceae</taxon>
        <taxon>Lyngbya</taxon>
    </lineage>
</organism>
<evidence type="ECO:0000256" key="1">
    <source>
        <dbReference type="ARBA" id="ARBA00004141"/>
    </source>
</evidence>
<dbReference type="AlphaFoldDB" id="A0ABD4T6V8"/>
<accession>A0ABD4T6V8</accession>
<keyword evidence="4 6" id="KW-1133">Transmembrane helix</keyword>
<comment type="similarity">
    <text evidence="2 6">Belongs to the GDT1 family.</text>
</comment>
<protein>
    <recommendedName>
        <fullName evidence="6">GDT1 family protein</fullName>
    </recommendedName>
</protein>
<proteinExistence type="inferred from homology"/>
<name>A0ABD4T6V8_9CYAN</name>
<evidence type="ECO:0000256" key="2">
    <source>
        <dbReference type="ARBA" id="ARBA00009190"/>
    </source>
</evidence>
<keyword evidence="8" id="KW-1185">Reference proteome</keyword>
<dbReference type="Pfam" id="PF01169">
    <property type="entry name" value="GDT1"/>
    <property type="match status" value="1"/>
</dbReference>
<sequence>MDWQLLGMTFGLVFLSELGDKSQLAAIALSGSCRHPRAIFLGSAAALVVASFLGVLVGEGVAQVLPTQVLKGAAALGFACLGLSILWPHGRDDKLI</sequence>
<feature type="transmembrane region" description="Helical" evidence="6">
    <location>
        <begin position="69"/>
        <end position="87"/>
    </location>
</feature>
<keyword evidence="3 6" id="KW-0812">Transmembrane</keyword>
<dbReference type="RefSeq" id="WP_166276037.1">
    <property type="nucleotide sequence ID" value="NZ_JTHE03000091.1"/>
</dbReference>
<comment type="caution">
    <text evidence="6">Lacks conserved residue(s) required for the propagation of feature annotation.</text>
</comment>
<dbReference type="EMBL" id="JTHE03000091">
    <property type="protein sequence ID" value="MCM1984290.1"/>
    <property type="molecule type" value="Genomic_DNA"/>
</dbReference>
<gene>
    <name evidence="7" type="ORF">QQ91_0015810</name>
</gene>
<evidence type="ECO:0000256" key="5">
    <source>
        <dbReference type="ARBA" id="ARBA00023136"/>
    </source>
</evidence>
<keyword evidence="5 6" id="KW-0472">Membrane</keyword>